<sequence>MAAPLGLFAVLALSLVQAVRAVSFTRLGASQKPFAILEGRRPRKARYCLHFNHSWDDVTCEHLGWPRANRTRRIIDAFAYNGESEIFEARLRELSPVINGTAFVTTALNFKGVERTPPVPPTGQGVEHWLLEKEMFDDCVSSENQTMDRECACSVTKNSVADVVERFGLDDEDWVIFSDPDEIPNREVLRLLHECEVPAGPGYKKLVVHLDAQYHYYYDLRCHNDFSKWDFKNHKTPAAVKVKTMRSFGLRVLQAARPPACVRIGTYNSCTRWLRNRTMYLPCAAWHLTSFGGVEVLKNKLRDNVDYNGHFDRTVYENCTVGHPWRSLADEPNVSYPEIPHSVHDDPERFASFYKSSA</sequence>
<evidence type="ECO:0000256" key="1">
    <source>
        <dbReference type="SAM" id="SignalP"/>
    </source>
</evidence>
<proteinExistence type="predicted"/>
<evidence type="ECO:0000313" key="2">
    <source>
        <dbReference type="EMBL" id="CAD9118828.1"/>
    </source>
</evidence>
<dbReference type="AlphaFoldDB" id="A0A7S1M0Y9"/>
<dbReference type="EMBL" id="HBGE01026917">
    <property type="protein sequence ID" value="CAD9118828.1"/>
    <property type="molecule type" value="Transcribed_RNA"/>
</dbReference>
<dbReference type="PANTHER" id="PTHR12224">
    <property type="entry name" value="BETA-1,4-MANNOSYL-GLYCOPROTEIN BETA-1,4-N-ACETYLGLUCOSAMINYL-TRANSFERASE"/>
    <property type="match status" value="1"/>
</dbReference>
<dbReference type="GO" id="GO:0003830">
    <property type="term" value="F:beta-1,4-mannosylglycoprotein 4-beta-N-acetylglucosaminyltransferase activity"/>
    <property type="evidence" value="ECO:0007669"/>
    <property type="project" value="InterPro"/>
</dbReference>
<dbReference type="GO" id="GO:0016020">
    <property type="term" value="C:membrane"/>
    <property type="evidence" value="ECO:0007669"/>
    <property type="project" value="InterPro"/>
</dbReference>
<evidence type="ECO:0008006" key="3">
    <source>
        <dbReference type="Google" id="ProtNLM"/>
    </source>
</evidence>
<reference evidence="2" key="1">
    <citation type="submission" date="2021-01" db="EMBL/GenBank/DDBJ databases">
        <authorList>
            <person name="Corre E."/>
            <person name="Pelletier E."/>
            <person name="Niang G."/>
            <person name="Scheremetjew M."/>
            <person name="Finn R."/>
            <person name="Kale V."/>
            <person name="Holt S."/>
            <person name="Cochrane G."/>
            <person name="Meng A."/>
            <person name="Brown T."/>
            <person name="Cohen L."/>
        </authorList>
    </citation>
    <scope>NUCLEOTIDE SEQUENCE</scope>
    <source>
        <strain evidence="2">OF101</strain>
    </source>
</reference>
<organism evidence="2">
    <name type="scientific">Alexandrium catenella</name>
    <name type="common">Red tide dinoflagellate</name>
    <name type="synonym">Gonyaulax catenella</name>
    <dbReference type="NCBI Taxonomy" id="2925"/>
    <lineage>
        <taxon>Eukaryota</taxon>
        <taxon>Sar</taxon>
        <taxon>Alveolata</taxon>
        <taxon>Dinophyceae</taxon>
        <taxon>Gonyaulacales</taxon>
        <taxon>Pyrocystaceae</taxon>
        <taxon>Alexandrium</taxon>
    </lineage>
</organism>
<dbReference type="PANTHER" id="PTHR12224:SF0">
    <property type="entry name" value="BETA-1,4-MANNOSYL-GLYCOPROTEIN 4-BETA-N-ACETYLGLUCOSAMINYLTRANSFERASE"/>
    <property type="match status" value="1"/>
</dbReference>
<name>A0A7S1M0Y9_ALECA</name>
<dbReference type="InterPro" id="IPR006813">
    <property type="entry name" value="Glyco_trans_17"/>
</dbReference>
<feature type="signal peptide" evidence="1">
    <location>
        <begin position="1"/>
        <end position="21"/>
    </location>
</feature>
<accession>A0A7S1M0Y9</accession>
<feature type="chain" id="PRO_5031420012" description="Beta-1,4-mannosyl-glycoprotein beta-1,4-N-acetylglucosaminyltransferase" evidence="1">
    <location>
        <begin position="22"/>
        <end position="358"/>
    </location>
</feature>
<dbReference type="GO" id="GO:0006044">
    <property type="term" value="P:N-acetylglucosamine metabolic process"/>
    <property type="evidence" value="ECO:0007669"/>
    <property type="project" value="TreeGrafter"/>
</dbReference>
<gene>
    <name evidence="2" type="ORF">ACAT0790_LOCUS16191</name>
</gene>
<protein>
    <recommendedName>
        <fullName evidence="3">Beta-1,4-mannosyl-glycoprotein beta-1,4-N-acetylglucosaminyltransferase</fullName>
    </recommendedName>
</protein>
<dbReference type="Pfam" id="PF04724">
    <property type="entry name" value="Glyco_transf_17"/>
    <property type="match status" value="1"/>
</dbReference>
<keyword evidence="1" id="KW-0732">Signal</keyword>